<comment type="similarity">
    <text evidence="3">Belongs to the RRG9 family.</text>
</comment>
<keyword evidence="8" id="KW-1185">Reference proteome</keyword>
<comment type="caution">
    <text evidence="7">The sequence shown here is derived from an EMBL/GenBank/DDBJ whole genome shotgun (WGS) entry which is preliminary data.</text>
</comment>
<evidence type="ECO:0000256" key="3">
    <source>
        <dbReference type="ARBA" id="ARBA00010895"/>
    </source>
</evidence>
<gene>
    <name evidence="7" type="primary">RRG9_2</name>
    <name evidence="7" type="ORF">LTR16_001790</name>
</gene>
<keyword evidence="5" id="KW-0809">Transit peptide</keyword>
<dbReference type="EMBL" id="JAVRRA010016523">
    <property type="protein sequence ID" value="KAK5201690.1"/>
    <property type="molecule type" value="Genomic_DNA"/>
</dbReference>
<organism evidence="7 8">
    <name type="scientific">Cryomyces antarcticus</name>
    <dbReference type="NCBI Taxonomy" id="329879"/>
    <lineage>
        <taxon>Eukaryota</taxon>
        <taxon>Fungi</taxon>
        <taxon>Dikarya</taxon>
        <taxon>Ascomycota</taxon>
        <taxon>Pezizomycotina</taxon>
        <taxon>Dothideomycetes</taxon>
        <taxon>Dothideomycetes incertae sedis</taxon>
        <taxon>Cryomyces</taxon>
    </lineage>
</organism>
<dbReference type="Pfam" id="PF06413">
    <property type="entry name" value="Neugrin"/>
    <property type="match status" value="1"/>
</dbReference>
<comment type="subcellular location">
    <subcellularLocation>
        <location evidence="2">Mitochondrion</location>
    </subcellularLocation>
</comment>
<dbReference type="InterPro" id="IPR010487">
    <property type="entry name" value="NGRN/Rrg9"/>
</dbReference>
<reference evidence="7 8" key="1">
    <citation type="submission" date="2023-08" db="EMBL/GenBank/DDBJ databases">
        <title>Black Yeasts Isolated from many extreme environments.</title>
        <authorList>
            <person name="Coleine C."/>
            <person name="Stajich J.E."/>
            <person name="Selbmann L."/>
        </authorList>
    </citation>
    <scope>NUCLEOTIDE SEQUENCE [LARGE SCALE GENOMIC DNA]</scope>
    <source>
        <strain evidence="7 8">CCFEE 536</strain>
    </source>
</reference>
<dbReference type="Proteomes" id="UP001357485">
    <property type="component" value="Unassembled WGS sequence"/>
</dbReference>
<feature type="compositionally biased region" description="Basic and acidic residues" evidence="6">
    <location>
        <begin position="354"/>
        <end position="366"/>
    </location>
</feature>
<dbReference type="PANTHER" id="PTHR13475:SF3">
    <property type="entry name" value="NEUGRIN"/>
    <property type="match status" value="1"/>
</dbReference>
<feature type="region of interest" description="Disordered" evidence="6">
    <location>
        <begin position="191"/>
        <end position="218"/>
    </location>
</feature>
<evidence type="ECO:0000256" key="4">
    <source>
        <dbReference type="ARBA" id="ARBA00013566"/>
    </source>
</evidence>
<name>A0ABR0LRE3_9PEZI</name>
<feature type="region of interest" description="Disordered" evidence="6">
    <location>
        <begin position="330"/>
        <end position="380"/>
    </location>
</feature>
<comment type="function">
    <text evidence="1">Required for respiratory activity and maintenance and expression of the mitochondrial genome.</text>
</comment>
<accession>A0ABR0LRE3</accession>
<evidence type="ECO:0000313" key="8">
    <source>
        <dbReference type="Proteomes" id="UP001357485"/>
    </source>
</evidence>
<sequence>MSCSCSARTLEAFVKQIAGVDLRTQTSYAAARRRPCYVRAFSAHSSQKIRQSHQRPLHSSVAPTTLEHDDFYIPFDMASGPSSTSSVDRSSNITPYRPPPAPVAADGLFDTEHFEPEIQLRGEVAEAPQPIVSKSYGTPEATTTDIQNSIEGGPLPAENAATATEELNEENIEALARKAFSSAIQVQQLPPPALKKSLKSKPRPSVPKTEVSTAAPSKDAQIPYKRVPKEPWQVQKTALAEKFGEAQWAPRKRLSPDALEGIRALHAQYPDKFTTPILAEQFKVSPEAIRRILRSKWKPNAEEAEDRLRRWDKRGEKIWTNLVELGTKPPKKWRDMGVGKAEPGALPKWKKGSRRELNDGRRESYDGGRGAAWSRNAPEESTDDVLLQIESYNALFA</sequence>
<evidence type="ECO:0000313" key="7">
    <source>
        <dbReference type="EMBL" id="KAK5201690.1"/>
    </source>
</evidence>
<dbReference type="PANTHER" id="PTHR13475">
    <property type="entry name" value="NEUGRIN"/>
    <property type="match status" value="1"/>
</dbReference>
<proteinExistence type="inferred from homology"/>
<evidence type="ECO:0000256" key="1">
    <source>
        <dbReference type="ARBA" id="ARBA00003548"/>
    </source>
</evidence>
<evidence type="ECO:0000256" key="6">
    <source>
        <dbReference type="SAM" id="MobiDB-lite"/>
    </source>
</evidence>
<evidence type="ECO:0000256" key="2">
    <source>
        <dbReference type="ARBA" id="ARBA00004173"/>
    </source>
</evidence>
<protein>
    <recommendedName>
        <fullName evidence="4">Required for respiratory growth protein 9, mitochondrial</fullName>
    </recommendedName>
</protein>
<evidence type="ECO:0000256" key="5">
    <source>
        <dbReference type="ARBA" id="ARBA00022946"/>
    </source>
</evidence>